<dbReference type="AlphaFoldDB" id="A0A5M3WBG6"/>
<keyword evidence="4" id="KW-1185">Reference proteome</keyword>
<accession>A0A5M3WBG6</accession>
<keyword evidence="2" id="KW-1133">Transmembrane helix</keyword>
<proteinExistence type="predicted"/>
<keyword evidence="2" id="KW-0812">Transmembrane</keyword>
<evidence type="ECO:0000256" key="1">
    <source>
        <dbReference type="SAM" id="MobiDB-lite"/>
    </source>
</evidence>
<evidence type="ECO:0000313" key="4">
    <source>
        <dbReference type="Proteomes" id="UP000334990"/>
    </source>
</evidence>
<reference evidence="3 4" key="1">
    <citation type="submission" date="2019-10" db="EMBL/GenBank/DDBJ databases">
        <title>Whole genome shotgun sequence of Acrocarpospora corrugata NBRC 13972.</title>
        <authorList>
            <person name="Ichikawa N."/>
            <person name="Kimura A."/>
            <person name="Kitahashi Y."/>
            <person name="Komaki H."/>
            <person name="Oguchi A."/>
        </authorList>
    </citation>
    <scope>NUCLEOTIDE SEQUENCE [LARGE SCALE GENOMIC DNA]</scope>
    <source>
        <strain evidence="3 4">NBRC 13972</strain>
    </source>
</reference>
<dbReference type="Proteomes" id="UP000334990">
    <property type="component" value="Unassembled WGS sequence"/>
</dbReference>
<comment type="caution">
    <text evidence="3">The sequence shown here is derived from an EMBL/GenBank/DDBJ whole genome shotgun (WGS) entry which is preliminary data.</text>
</comment>
<protein>
    <submittedName>
        <fullName evidence="3">Uncharacterized protein</fullName>
    </submittedName>
</protein>
<evidence type="ECO:0000256" key="2">
    <source>
        <dbReference type="SAM" id="Phobius"/>
    </source>
</evidence>
<evidence type="ECO:0000313" key="3">
    <source>
        <dbReference type="EMBL" id="GES04503.1"/>
    </source>
</evidence>
<feature type="transmembrane region" description="Helical" evidence="2">
    <location>
        <begin position="14"/>
        <end position="35"/>
    </location>
</feature>
<feature type="region of interest" description="Disordered" evidence="1">
    <location>
        <begin position="72"/>
        <end position="99"/>
    </location>
</feature>
<gene>
    <name evidence="3" type="ORF">Acor_65710</name>
</gene>
<keyword evidence="2" id="KW-0472">Membrane</keyword>
<dbReference type="OrthoDB" id="9815586at2"/>
<feature type="compositionally biased region" description="Basic and acidic residues" evidence="1">
    <location>
        <begin position="79"/>
        <end position="93"/>
    </location>
</feature>
<name>A0A5M3WBG6_9ACTN</name>
<organism evidence="3 4">
    <name type="scientific">Acrocarpospora corrugata</name>
    <dbReference type="NCBI Taxonomy" id="35763"/>
    <lineage>
        <taxon>Bacteria</taxon>
        <taxon>Bacillati</taxon>
        <taxon>Actinomycetota</taxon>
        <taxon>Actinomycetes</taxon>
        <taxon>Streptosporangiales</taxon>
        <taxon>Streptosporangiaceae</taxon>
        <taxon>Acrocarpospora</taxon>
    </lineage>
</organism>
<sequence length="99" mass="11099">MIRMLKKIGVRSEMMYAAGVASIGLTFASWVASYFGERAGTDRADRWGLFIGEWAPTFFAIGIALRLEETQPSPQDLEAPAREERAEAYRGAEMRNPVR</sequence>
<dbReference type="EMBL" id="BLAD01000082">
    <property type="protein sequence ID" value="GES04503.1"/>
    <property type="molecule type" value="Genomic_DNA"/>
</dbReference>